<dbReference type="PANTHER" id="PTHR24148:SF64">
    <property type="entry name" value="HETEROKARYON INCOMPATIBILITY DOMAIN-CONTAINING PROTEIN"/>
    <property type="match status" value="1"/>
</dbReference>
<evidence type="ECO:0000259" key="1">
    <source>
        <dbReference type="Pfam" id="PF06985"/>
    </source>
</evidence>
<dbReference type="EMBL" id="JAGHQL010000235">
    <property type="protein sequence ID" value="KAH0536097.1"/>
    <property type="molecule type" value="Genomic_DNA"/>
</dbReference>
<protein>
    <recommendedName>
        <fullName evidence="1">Heterokaryon incompatibility domain-containing protein</fullName>
    </recommendedName>
</protein>
<accession>A0A9P8I468</accession>
<evidence type="ECO:0000313" key="2">
    <source>
        <dbReference type="EMBL" id="KAH0536097.1"/>
    </source>
</evidence>
<name>A0A9P8I468_9PEZI</name>
<dbReference type="Pfam" id="PF26639">
    <property type="entry name" value="Het-6_barrel"/>
    <property type="match status" value="1"/>
</dbReference>
<reference evidence="2" key="1">
    <citation type="submission" date="2021-03" db="EMBL/GenBank/DDBJ databases">
        <title>Comparative genomics and phylogenomic investigation of the class Geoglossomycetes provide insights into ecological specialization and systematics.</title>
        <authorList>
            <person name="Melie T."/>
            <person name="Pirro S."/>
            <person name="Miller A.N."/>
            <person name="Quandt A."/>
        </authorList>
    </citation>
    <scope>NUCLEOTIDE SEQUENCE</scope>
    <source>
        <strain evidence="2">GBOQ0MN5Z8</strain>
    </source>
</reference>
<organism evidence="2 3">
    <name type="scientific">Glutinoglossum americanum</name>
    <dbReference type="NCBI Taxonomy" id="1670608"/>
    <lineage>
        <taxon>Eukaryota</taxon>
        <taxon>Fungi</taxon>
        <taxon>Dikarya</taxon>
        <taxon>Ascomycota</taxon>
        <taxon>Pezizomycotina</taxon>
        <taxon>Geoglossomycetes</taxon>
        <taxon>Geoglossales</taxon>
        <taxon>Geoglossaceae</taxon>
        <taxon>Glutinoglossum</taxon>
    </lineage>
</organism>
<gene>
    <name evidence="2" type="ORF">FGG08_007002</name>
</gene>
<dbReference type="Proteomes" id="UP000698800">
    <property type="component" value="Unassembled WGS sequence"/>
</dbReference>
<keyword evidence="3" id="KW-1185">Reference proteome</keyword>
<feature type="domain" description="Heterokaryon incompatibility" evidence="1">
    <location>
        <begin position="134"/>
        <end position="286"/>
    </location>
</feature>
<dbReference type="Pfam" id="PF06985">
    <property type="entry name" value="HET"/>
    <property type="match status" value="1"/>
</dbReference>
<dbReference type="InterPro" id="IPR010730">
    <property type="entry name" value="HET"/>
</dbReference>
<evidence type="ECO:0000313" key="3">
    <source>
        <dbReference type="Proteomes" id="UP000698800"/>
    </source>
</evidence>
<dbReference type="AlphaFoldDB" id="A0A9P8I468"/>
<dbReference type="PANTHER" id="PTHR24148">
    <property type="entry name" value="ANKYRIN REPEAT DOMAIN-CONTAINING PROTEIN 39 HOMOLOG-RELATED"/>
    <property type="match status" value="1"/>
</dbReference>
<dbReference type="OrthoDB" id="5416609at2759"/>
<dbReference type="InterPro" id="IPR052895">
    <property type="entry name" value="HetReg/Transcr_Mod"/>
</dbReference>
<sequence>MASSTSEMNLNSGMFLDGVNITSQLIAISVSLITCPIHERCNGSCSGRGPIKFQPLSVGDVKFSATVKDPPKSNLPLEQEEQIPIPSDSFEYSPVDSEAGEIRLLHVREAIFLSDPVVLDLVKVKLDHPDRPKYAALSYHWGAPTFDRTIICDGRALQVNASLHGALRRHRQDQLERPEFLWVDAICINQNDEDELNLQLLLMRDIYSSAEVVFADLGDAPLQWYFCYDLMYRIKTFLDLIKNQGQLAIDSSNIERGILPFDHGAWLEYYNLFSSLWFGRTWIIQEVVLARKIRCRHGRFNFDWDLFVRSFTFMQHRMSQWVALPRQEQQVGMLNFYRILQIRHDFNSGRLTPLQLLWRTRDCQVSNPRDKVIALLGLLLPGRSTFQLDYKWPPAKLFYHFAAYVLKSFSFKERASMLSYAGLHRRAIEGKLPSWVPDWHAQSAAGPAVFATIREKPFAAAADSLPVMYALGDGEERDSFITQTSVGMGSVTDISSTCEGEVATDGAPAIDQRSQWLKWHENALGVFSHSAAGGKLRYDNPEEAFCRTLLVDDLYTGDNATAASVPIHDPCEAHAAAIASLSTGDFGSALKMNNSTDMYIVQALTACRRRRFAVTDKGYIGLVPECTELGDGVYILGGVSVPFVLRHREKVNFTLVGDAYIHGVMDGEAVRDLKFPDSWQPIMIY</sequence>
<proteinExistence type="predicted"/>
<comment type="caution">
    <text evidence="2">The sequence shown here is derived from an EMBL/GenBank/DDBJ whole genome shotgun (WGS) entry which is preliminary data.</text>
</comment>